<reference evidence="1 2" key="1">
    <citation type="journal article" date="2019" name="Int. J. Syst. Evol. Microbiol.">
        <title>The Global Catalogue of Microorganisms (GCM) 10K type strain sequencing project: providing services to taxonomists for standard genome sequencing and annotation.</title>
        <authorList>
            <consortium name="The Broad Institute Genomics Platform"/>
            <consortium name="The Broad Institute Genome Sequencing Center for Infectious Disease"/>
            <person name="Wu L."/>
            <person name="Ma J."/>
        </authorList>
    </citation>
    <scope>NUCLEOTIDE SEQUENCE [LARGE SCALE GENOMIC DNA]</scope>
    <source>
        <strain evidence="1 2">JCM 14942</strain>
    </source>
</reference>
<evidence type="ECO:0000313" key="1">
    <source>
        <dbReference type="EMBL" id="GAA1528272.1"/>
    </source>
</evidence>
<dbReference type="EMBL" id="BAAAOR010000025">
    <property type="protein sequence ID" value="GAA1528272.1"/>
    <property type="molecule type" value="Genomic_DNA"/>
</dbReference>
<name>A0ABN2AYI7_9ACTN</name>
<keyword evidence="2" id="KW-1185">Reference proteome</keyword>
<sequence>MHGCWDVDFQILHDVATVNLPTVAEGLGQALADQSDPTADD</sequence>
<gene>
    <name evidence="1" type="ORF">GCM10009788_34500</name>
</gene>
<proteinExistence type="predicted"/>
<evidence type="ECO:0000313" key="2">
    <source>
        <dbReference type="Proteomes" id="UP001500842"/>
    </source>
</evidence>
<protein>
    <submittedName>
        <fullName evidence="1">Uncharacterized protein</fullName>
    </submittedName>
</protein>
<organism evidence="1 2">
    <name type="scientific">Nocardioides humi</name>
    <dbReference type="NCBI Taxonomy" id="449461"/>
    <lineage>
        <taxon>Bacteria</taxon>
        <taxon>Bacillati</taxon>
        <taxon>Actinomycetota</taxon>
        <taxon>Actinomycetes</taxon>
        <taxon>Propionibacteriales</taxon>
        <taxon>Nocardioidaceae</taxon>
        <taxon>Nocardioides</taxon>
    </lineage>
</organism>
<comment type="caution">
    <text evidence="1">The sequence shown here is derived from an EMBL/GenBank/DDBJ whole genome shotgun (WGS) entry which is preliminary data.</text>
</comment>
<accession>A0ABN2AYI7</accession>
<dbReference type="Proteomes" id="UP001500842">
    <property type="component" value="Unassembled WGS sequence"/>
</dbReference>